<dbReference type="EMBL" id="BLAH01000086">
    <property type="protein sequence ID" value="GES37827.1"/>
    <property type="molecule type" value="Genomic_DNA"/>
</dbReference>
<name>A0ABQ0YMW1_9NOCA</name>
<comment type="caution">
    <text evidence="2">The sequence shown here is derived from an EMBL/GenBank/DDBJ whole genome shotgun (WGS) entry which is preliminary data.</text>
</comment>
<feature type="region of interest" description="Disordered" evidence="1">
    <location>
        <begin position="27"/>
        <end position="183"/>
    </location>
</feature>
<reference evidence="2 3" key="1">
    <citation type="journal article" date="2018" name="Biodegradation">
        <title>1,4-Dioxane degradation characteristics of Rhodococcus aetherivorans JCM 14343.</title>
        <authorList>
            <person name="Inoue D."/>
            <person name="Tsunoda T."/>
            <person name="Yamamoto N."/>
            <person name="Ike M."/>
            <person name="Sei K."/>
        </authorList>
    </citation>
    <scope>NUCLEOTIDE SEQUENCE [LARGE SCALE GENOMIC DNA]</scope>
    <source>
        <strain evidence="2 3">JCM 14343</strain>
    </source>
</reference>
<gene>
    <name evidence="2" type="ORF">RAJCM14343_3086</name>
</gene>
<evidence type="ECO:0000313" key="2">
    <source>
        <dbReference type="EMBL" id="GES37827.1"/>
    </source>
</evidence>
<protein>
    <submittedName>
        <fullName evidence="2">Uncharacterized protein</fullName>
    </submittedName>
</protein>
<evidence type="ECO:0000313" key="3">
    <source>
        <dbReference type="Proteomes" id="UP000325466"/>
    </source>
</evidence>
<accession>A0ABQ0YMW1</accession>
<evidence type="ECO:0000256" key="1">
    <source>
        <dbReference type="SAM" id="MobiDB-lite"/>
    </source>
</evidence>
<keyword evidence="3" id="KW-1185">Reference proteome</keyword>
<proteinExistence type="predicted"/>
<sequence>MQGFPRRPASGSSAMLIYSRSISVPWARIGRGTRREEKHHEQDYVSRGGSGDRHGPHDRPRHRCRDSGPRHPHRACPDRGIRPAGGPRPVRCRVRSVALRSGRRSAAVRGLPRLTPGRPLVAASRPGRPAATRHPYLPRCAAGISAAPPYRDGRVPRRPVGIPKDGSPASAGRPARTTGGNEQ</sequence>
<feature type="compositionally biased region" description="Basic and acidic residues" evidence="1">
    <location>
        <begin position="65"/>
        <end position="81"/>
    </location>
</feature>
<dbReference type="Proteomes" id="UP000325466">
    <property type="component" value="Unassembled WGS sequence"/>
</dbReference>
<feature type="compositionally biased region" description="Basic and acidic residues" evidence="1">
    <location>
        <begin position="33"/>
        <end position="58"/>
    </location>
</feature>
<organism evidence="2 3">
    <name type="scientific">Rhodococcus aetherivorans</name>
    <dbReference type="NCBI Taxonomy" id="191292"/>
    <lineage>
        <taxon>Bacteria</taxon>
        <taxon>Bacillati</taxon>
        <taxon>Actinomycetota</taxon>
        <taxon>Actinomycetes</taxon>
        <taxon>Mycobacteriales</taxon>
        <taxon>Nocardiaceae</taxon>
        <taxon>Rhodococcus</taxon>
    </lineage>
</organism>